<feature type="transmembrane region" description="Helical" evidence="9">
    <location>
        <begin position="6"/>
        <end position="27"/>
    </location>
</feature>
<dbReference type="SUPFAM" id="SSF55874">
    <property type="entry name" value="ATPase domain of HSP90 chaperone/DNA topoisomerase II/histidine kinase"/>
    <property type="match status" value="1"/>
</dbReference>
<sequence length="362" mass="38744">MATTRPVPWVPPLLCLAVLLGGVYYALVDAGPSLRTAGFAACVLVVMGVDALDRRVPAPALLAVRTALYAAVNALDASGVARVLFVLIPFTAYFAFGRRAAVALGAGCVAAIVAAYTLWVPDWQVRAAYISDLVMFALGIVLAVTMAAVAVREREARVRLERTMREVRDLSAADERNRLAREIHDSLGHHLTAIGIQLEKAAAFAELDPAASRSAVSDARWSADRALTEVRRSVRALGPDRFRLTGALTDLIARLNDDRLAVTLEVVGDEGERPQAALTAVYRAAQEALTNACRHSGATRIKLSLSYEDSGASLVVTDDGRGFDMREGFGIRGMRERIGRLGGRFELASASTGTTVSVTVPW</sequence>
<dbReference type="GO" id="GO:0046983">
    <property type="term" value="F:protein dimerization activity"/>
    <property type="evidence" value="ECO:0007669"/>
    <property type="project" value="InterPro"/>
</dbReference>
<keyword evidence="9" id="KW-0812">Transmembrane</keyword>
<dbReference type="GO" id="GO:0005524">
    <property type="term" value="F:ATP binding"/>
    <property type="evidence" value="ECO:0007669"/>
    <property type="project" value="UniProtKB-KW"/>
</dbReference>
<comment type="caution">
    <text evidence="11">The sequence shown here is derived from an EMBL/GenBank/DDBJ whole genome shotgun (WGS) entry which is preliminary data.</text>
</comment>
<dbReference type="InterPro" id="IPR003594">
    <property type="entry name" value="HATPase_dom"/>
</dbReference>
<keyword evidence="7" id="KW-0067">ATP-binding</keyword>
<dbReference type="GO" id="GO:0000155">
    <property type="term" value="F:phosphorelay sensor kinase activity"/>
    <property type="evidence" value="ECO:0007669"/>
    <property type="project" value="InterPro"/>
</dbReference>
<evidence type="ECO:0000259" key="10">
    <source>
        <dbReference type="SMART" id="SM00387"/>
    </source>
</evidence>
<keyword evidence="5" id="KW-0547">Nucleotide-binding</keyword>
<dbReference type="GO" id="GO:0016020">
    <property type="term" value="C:membrane"/>
    <property type="evidence" value="ECO:0007669"/>
    <property type="project" value="InterPro"/>
</dbReference>
<keyword evidence="9" id="KW-0472">Membrane</keyword>
<evidence type="ECO:0000256" key="9">
    <source>
        <dbReference type="SAM" id="Phobius"/>
    </source>
</evidence>
<keyword evidence="8" id="KW-0902">Two-component regulatory system</keyword>
<dbReference type="Proteomes" id="UP000432015">
    <property type="component" value="Unassembled WGS sequence"/>
</dbReference>
<dbReference type="SMART" id="SM00387">
    <property type="entry name" value="HATPase_c"/>
    <property type="match status" value="1"/>
</dbReference>
<evidence type="ECO:0000256" key="5">
    <source>
        <dbReference type="ARBA" id="ARBA00022741"/>
    </source>
</evidence>
<evidence type="ECO:0000313" key="11">
    <source>
        <dbReference type="EMBL" id="MUN42558.1"/>
    </source>
</evidence>
<reference evidence="11 12" key="1">
    <citation type="submission" date="2019-11" db="EMBL/GenBank/DDBJ databases">
        <authorList>
            <person name="Cao P."/>
        </authorList>
    </citation>
    <scope>NUCLEOTIDE SEQUENCE [LARGE SCALE GENOMIC DNA]</scope>
    <source>
        <strain evidence="11 12">NEAU-AAG5</strain>
    </source>
</reference>
<dbReference type="InterPro" id="IPR011712">
    <property type="entry name" value="Sig_transdc_His_kin_sub3_dim/P"/>
</dbReference>
<evidence type="ECO:0000256" key="8">
    <source>
        <dbReference type="ARBA" id="ARBA00023012"/>
    </source>
</evidence>
<evidence type="ECO:0000256" key="3">
    <source>
        <dbReference type="ARBA" id="ARBA00022553"/>
    </source>
</evidence>
<dbReference type="PANTHER" id="PTHR24421:SF10">
    <property type="entry name" value="NITRATE_NITRITE SENSOR PROTEIN NARQ"/>
    <property type="match status" value="1"/>
</dbReference>
<evidence type="ECO:0000256" key="1">
    <source>
        <dbReference type="ARBA" id="ARBA00000085"/>
    </source>
</evidence>
<evidence type="ECO:0000313" key="12">
    <source>
        <dbReference type="Proteomes" id="UP000432015"/>
    </source>
</evidence>
<name>A0A7K1LDR4_9ACTN</name>
<dbReference type="Pfam" id="PF07730">
    <property type="entry name" value="HisKA_3"/>
    <property type="match status" value="1"/>
</dbReference>
<dbReference type="CDD" id="cd16917">
    <property type="entry name" value="HATPase_UhpB-NarQ-NarX-like"/>
    <property type="match status" value="1"/>
</dbReference>
<dbReference type="InterPro" id="IPR036890">
    <property type="entry name" value="HATPase_C_sf"/>
</dbReference>
<dbReference type="EMBL" id="WOFH01000022">
    <property type="protein sequence ID" value="MUN42558.1"/>
    <property type="molecule type" value="Genomic_DNA"/>
</dbReference>
<keyword evidence="12" id="KW-1185">Reference proteome</keyword>
<keyword evidence="4" id="KW-0808">Transferase</keyword>
<dbReference type="InterPro" id="IPR050482">
    <property type="entry name" value="Sensor_HK_TwoCompSys"/>
</dbReference>
<dbReference type="EC" id="2.7.13.3" evidence="2"/>
<protein>
    <recommendedName>
        <fullName evidence="2">histidine kinase</fullName>
        <ecNumber evidence="2">2.7.13.3</ecNumber>
    </recommendedName>
</protein>
<proteinExistence type="predicted"/>
<dbReference type="AlphaFoldDB" id="A0A7K1LDR4"/>
<dbReference type="Gene3D" id="1.20.5.1930">
    <property type="match status" value="1"/>
</dbReference>
<keyword evidence="9" id="KW-1133">Transmembrane helix</keyword>
<feature type="transmembrane region" description="Helical" evidence="9">
    <location>
        <begin position="127"/>
        <end position="151"/>
    </location>
</feature>
<dbReference type="PANTHER" id="PTHR24421">
    <property type="entry name" value="NITRATE/NITRITE SENSOR PROTEIN NARX-RELATED"/>
    <property type="match status" value="1"/>
</dbReference>
<keyword evidence="6 11" id="KW-0418">Kinase</keyword>
<dbReference type="Gene3D" id="3.30.565.10">
    <property type="entry name" value="Histidine kinase-like ATPase, C-terminal domain"/>
    <property type="match status" value="1"/>
</dbReference>
<evidence type="ECO:0000256" key="2">
    <source>
        <dbReference type="ARBA" id="ARBA00012438"/>
    </source>
</evidence>
<feature type="transmembrane region" description="Helical" evidence="9">
    <location>
        <begin position="100"/>
        <end position="121"/>
    </location>
</feature>
<gene>
    <name evidence="11" type="ORF">GNZ18_39105</name>
</gene>
<dbReference type="Pfam" id="PF02518">
    <property type="entry name" value="HATPase_c"/>
    <property type="match status" value="1"/>
</dbReference>
<evidence type="ECO:0000256" key="4">
    <source>
        <dbReference type="ARBA" id="ARBA00022679"/>
    </source>
</evidence>
<dbReference type="RefSeq" id="WP_156222362.1">
    <property type="nucleotide sequence ID" value="NZ_WOFH01000022.1"/>
</dbReference>
<keyword evidence="3" id="KW-0597">Phosphoprotein</keyword>
<evidence type="ECO:0000256" key="6">
    <source>
        <dbReference type="ARBA" id="ARBA00022777"/>
    </source>
</evidence>
<organism evidence="11 12">
    <name type="scientific">Actinomadura litoris</name>
    <dbReference type="NCBI Taxonomy" id="2678616"/>
    <lineage>
        <taxon>Bacteria</taxon>
        <taxon>Bacillati</taxon>
        <taxon>Actinomycetota</taxon>
        <taxon>Actinomycetes</taxon>
        <taxon>Streptosporangiales</taxon>
        <taxon>Thermomonosporaceae</taxon>
        <taxon>Actinomadura</taxon>
    </lineage>
</organism>
<evidence type="ECO:0000256" key="7">
    <source>
        <dbReference type="ARBA" id="ARBA00022840"/>
    </source>
</evidence>
<accession>A0A7K1LDR4</accession>
<comment type="catalytic activity">
    <reaction evidence="1">
        <text>ATP + protein L-histidine = ADP + protein N-phospho-L-histidine.</text>
        <dbReference type="EC" id="2.7.13.3"/>
    </reaction>
</comment>
<feature type="domain" description="Histidine kinase/HSP90-like ATPase" evidence="10">
    <location>
        <begin position="276"/>
        <end position="362"/>
    </location>
</feature>